<keyword evidence="2" id="KW-1185">Reference proteome</keyword>
<name>A0A9X7F7M1_NEIPE</name>
<dbReference type="Proteomes" id="UP000234781">
    <property type="component" value="Chromosome"/>
</dbReference>
<gene>
    <name evidence="1" type="ORF">CYJ98_009300</name>
</gene>
<dbReference type="EMBL" id="CP136962">
    <property type="protein sequence ID" value="WOS97757.1"/>
    <property type="molecule type" value="Genomic_DNA"/>
</dbReference>
<proteinExistence type="predicted"/>
<evidence type="ECO:0000313" key="2">
    <source>
        <dbReference type="Proteomes" id="UP000234781"/>
    </source>
</evidence>
<evidence type="ECO:0000313" key="1">
    <source>
        <dbReference type="EMBL" id="WOS97757.1"/>
    </source>
</evidence>
<organism evidence="1 2">
    <name type="scientific">Neisseria perflava</name>
    <dbReference type="NCBI Taxonomy" id="33053"/>
    <lineage>
        <taxon>Bacteria</taxon>
        <taxon>Pseudomonadati</taxon>
        <taxon>Pseudomonadota</taxon>
        <taxon>Betaproteobacteria</taxon>
        <taxon>Neisseriales</taxon>
        <taxon>Neisseriaceae</taxon>
        <taxon>Neisseria</taxon>
    </lineage>
</organism>
<reference evidence="2" key="1">
    <citation type="submission" date="2017-12" db="EMBL/GenBank/DDBJ databases">
        <title>Phylogenetic diversity of female urinary microbiome.</title>
        <authorList>
            <person name="Thomas-White K."/>
            <person name="Wolfe A.J."/>
        </authorList>
    </citation>
    <scope>NUCLEOTIDE SEQUENCE [LARGE SCALE GENOMIC DNA]</scope>
    <source>
        <strain evidence="2">UMB0023</strain>
    </source>
</reference>
<dbReference type="AlphaFoldDB" id="A0A9X7F7M1"/>
<protein>
    <submittedName>
        <fullName evidence="1">Uncharacterized protein</fullName>
    </submittedName>
</protein>
<accession>A0A9X7F7M1</accession>
<sequence>MAKKNKNKQKQQNQIDGQAKPAVEKSPARLALEKQRDELNAQILQVQNQKSKWEKEKRDLDLKRQQAEKEKIQAEKSVERLEREAAEIRAAIRKIEELKLAQHTESAEPGILALMGTKADGQNRNGQNDQTILAVAARYKLNDVVLYTEDKNLKNHATAVGIKTI</sequence>
<dbReference type="Gene3D" id="3.40.50.1010">
    <property type="entry name" value="5'-nuclease"/>
    <property type="match status" value="1"/>
</dbReference>
<dbReference type="RefSeq" id="WP_101755640.1">
    <property type="nucleotide sequence ID" value="NZ_CP136962.1"/>
</dbReference>